<dbReference type="AlphaFoldDB" id="A0A975L8L3"/>
<name>A0A975L8L3_9ACTN</name>
<keyword evidence="1" id="KW-0812">Transmembrane</keyword>
<reference evidence="2" key="1">
    <citation type="submission" date="2021-05" db="EMBL/GenBank/DDBJ databases">
        <authorList>
            <person name="Kaiqin L."/>
            <person name="Jian G."/>
        </authorList>
    </citation>
    <scope>NUCLEOTIDE SEQUENCE</scope>
    <source>
        <strain evidence="2">HDS5</strain>
    </source>
</reference>
<dbReference type="Proteomes" id="UP000682416">
    <property type="component" value="Chromosome"/>
</dbReference>
<organism evidence="2 3">
    <name type="scientific">Nocardiopsis eucommiae</name>
    <dbReference type="NCBI Taxonomy" id="2831970"/>
    <lineage>
        <taxon>Bacteria</taxon>
        <taxon>Bacillati</taxon>
        <taxon>Actinomycetota</taxon>
        <taxon>Actinomycetes</taxon>
        <taxon>Streptosporangiales</taxon>
        <taxon>Nocardiopsidaceae</taxon>
        <taxon>Nocardiopsis</taxon>
    </lineage>
</organism>
<sequence>MTGHETEPRQTPAELQAEITREQRRLAETLDELSVQARPANIARRQIDRAKDRGTRIFDEARALVFGGGAVRVESRLVHPEEGSIVVKGDDKVVTTYQSRGQLPPEALILMAGVGTVVAVGVVAWAVRRRRK</sequence>
<dbReference type="Pfam" id="PF12277">
    <property type="entry name" value="DUF3618"/>
    <property type="match status" value="1"/>
</dbReference>
<evidence type="ECO:0000313" key="3">
    <source>
        <dbReference type="Proteomes" id="UP000682416"/>
    </source>
</evidence>
<keyword evidence="3" id="KW-1185">Reference proteome</keyword>
<keyword evidence="1" id="KW-1133">Transmembrane helix</keyword>
<accession>A0A975L8L3</accession>
<gene>
    <name evidence="2" type="ORF">KGD82_21140</name>
</gene>
<dbReference type="EMBL" id="CP074402">
    <property type="protein sequence ID" value="QVJ00878.1"/>
    <property type="molecule type" value="Genomic_DNA"/>
</dbReference>
<keyword evidence="1" id="KW-0472">Membrane</keyword>
<dbReference type="InterPro" id="IPR022062">
    <property type="entry name" value="DUF3618"/>
</dbReference>
<dbReference type="RefSeq" id="WP_378737560.1">
    <property type="nucleotide sequence ID" value="NZ_CBDRIY010000006.1"/>
</dbReference>
<evidence type="ECO:0000313" key="2">
    <source>
        <dbReference type="EMBL" id="QVJ00878.1"/>
    </source>
</evidence>
<protein>
    <submittedName>
        <fullName evidence="2">DUF3618 domain-containing protein</fullName>
    </submittedName>
</protein>
<evidence type="ECO:0000256" key="1">
    <source>
        <dbReference type="SAM" id="Phobius"/>
    </source>
</evidence>
<proteinExistence type="predicted"/>
<feature type="transmembrane region" description="Helical" evidence="1">
    <location>
        <begin position="107"/>
        <end position="127"/>
    </location>
</feature>
<dbReference type="KEGG" id="nec:KGD82_21140"/>